<feature type="compositionally biased region" description="Basic and acidic residues" evidence="1">
    <location>
        <begin position="159"/>
        <end position="169"/>
    </location>
</feature>
<evidence type="ECO:0000313" key="2">
    <source>
        <dbReference type="EMBL" id="CAD9102266.1"/>
    </source>
</evidence>
<feature type="region of interest" description="Disordered" evidence="1">
    <location>
        <begin position="159"/>
        <end position="285"/>
    </location>
</feature>
<dbReference type="EMBL" id="HBGF01011781">
    <property type="protein sequence ID" value="CAD9102266.1"/>
    <property type="molecule type" value="Transcribed_RNA"/>
</dbReference>
<accession>A0A7S1PV08</accession>
<organism evidence="2">
    <name type="scientific">Neobodo designis</name>
    <name type="common">Flagellated protozoan</name>
    <name type="synonym">Bodo designis</name>
    <dbReference type="NCBI Taxonomy" id="312471"/>
    <lineage>
        <taxon>Eukaryota</taxon>
        <taxon>Discoba</taxon>
        <taxon>Euglenozoa</taxon>
        <taxon>Kinetoplastea</taxon>
        <taxon>Metakinetoplastina</taxon>
        <taxon>Neobodonida</taxon>
        <taxon>Neobodo</taxon>
    </lineage>
</organism>
<dbReference type="AlphaFoldDB" id="A0A7S1PV08"/>
<feature type="region of interest" description="Disordered" evidence="1">
    <location>
        <begin position="1"/>
        <end position="20"/>
    </location>
</feature>
<reference evidence="2" key="1">
    <citation type="submission" date="2021-01" db="EMBL/GenBank/DDBJ databases">
        <authorList>
            <person name="Corre E."/>
            <person name="Pelletier E."/>
            <person name="Niang G."/>
            <person name="Scheremetjew M."/>
            <person name="Finn R."/>
            <person name="Kale V."/>
            <person name="Holt S."/>
            <person name="Cochrane G."/>
            <person name="Meng A."/>
            <person name="Brown T."/>
            <person name="Cohen L."/>
        </authorList>
    </citation>
    <scope>NUCLEOTIDE SEQUENCE</scope>
    <source>
        <strain evidence="2">CCAP 1951/1</strain>
    </source>
</reference>
<sequence>MRRTRRRKAPPPGDPARQRDIRNVVDDILFRFSDGGSLAAERAPPALVVPPGCHPSTVGRPHGVDAVADTGAIQEGLSFWGVWFIVAAVTRFKRPLRRRQRHEKEAQSKKQEMHMRDLAAKGVKAEDFGIFSHRTTAGRDMLTAAVRASAAALQCERTRLARDRTRRTAELPQTDQLLPRPPTRDRQGPESARRPRQVPSSAVPIAPRTQSGSRQPRSDKPSPAASLANAWRRPNRVLGDFLINGSPRDQAAASSTPVRARRDTVATAARSSMKRGDDTDSFAGTTSGRAFGFRLPAPMDLTGCPSESPTTSVGEQSVAFGAHAQSYAPVGAEDRSQFVFDLEEHDGDAPSVPATQPDDAELPTGKTRRAAFVPRQELTLFTDKDFTDIPLPTAVAHPQIAYPPPDAVGDAAPRVRHGPGGDPRQQFERFRTGLRNAQRRFHADELERLKTAAERRESALPLKRQFLTFHCEHSEVSSAQDLSFELRKFIRDSRVEWAHGTEIRNRVGWFYDFYQRVTDTCASERVAMVLGALKPHFESLEEELLVPPRFAALVANLSDDDLMTQDVQFVLRHAAAAFGVNYVTFREMLEQRHIVYLLKGSVA</sequence>
<evidence type="ECO:0000256" key="1">
    <source>
        <dbReference type="SAM" id="MobiDB-lite"/>
    </source>
</evidence>
<name>A0A7S1PV08_NEODS</name>
<gene>
    <name evidence="2" type="ORF">NDES1114_LOCUS7870</name>
</gene>
<protein>
    <submittedName>
        <fullName evidence="2">Uncharacterized protein</fullName>
    </submittedName>
</protein>
<feature type="compositionally biased region" description="Basic and acidic residues" evidence="1">
    <location>
        <begin position="182"/>
        <end position="193"/>
    </location>
</feature>
<proteinExistence type="predicted"/>